<evidence type="ECO:0000256" key="2">
    <source>
        <dbReference type="ARBA" id="ARBA00008576"/>
    </source>
</evidence>
<dbReference type="GO" id="GO:0005681">
    <property type="term" value="C:spliceosomal complex"/>
    <property type="evidence" value="ECO:0007669"/>
    <property type="project" value="TreeGrafter"/>
</dbReference>
<evidence type="ECO:0000313" key="7">
    <source>
        <dbReference type="Proteomes" id="UP001150538"/>
    </source>
</evidence>
<dbReference type="Proteomes" id="UP001150538">
    <property type="component" value="Unassembled WGS sequence"/>
</dbReference>
<comment type="caution">
    <text evidence="6">The sequence shown here is derived from an EMBL/GenBank/DDBJ whole genome shotgun (WGS) entry which is preliminary data.</text>
</comment>
<dbReference type="AlphaFoldDB" id="A0A9W8DI97"/>
<reference evidence="6" key="1">
    <citation type="submission" date="2022-07" db="EMBL/GenBank/DDBJ databases">
        <title>Phylogenomic reconstructions and comparative analyses of Kickxellomycotina fungi.</title>
        <authorList>
            <person name="Reynolds N.K."/>
            <person name="Stajich J.E."/>
            <person name="Barry K."/>
            <person name="Grigoriev I.V."/>
            <person name="Crous P."/>
            <person name="Smith M.E."/>
        </authorList>
    </citation>
    <scope>NUCLEOTIDE SEQUENCE</scope>
    <source>
        <strain evidence="6">NBRC 100468</strain>
    </source>
</reference>
<dbReference type="EMBL" id="JANBPU010000553">
    <property type="protein sequence ID" value="KAJ1910603.1"/>
    <property type="molecule type" value="Genomic_DNA"/>
</dbReference>
<proteinExistence type="inferred from homology"/>
<feature type="compositionally biased region" description="Low complexity" evidence="4">
    <location>
        <begin position="19"/>
        <end position="35"/>
    </location>
</feature>
<dbReference type="InterPro" id="IPR045166">
    <property type="entry name" value="Spp2-like"/>
</dbReference>
<dbReference type="InterPro" id="IPR026822">
    <property type="entry name" value="Spp2/MOS2_G-patch"/>
</dbReference>
<name>A0A9W8DI97_9FUNG</name>
<sequence>MRKNQLKTKPLKKPFRNNSPSSSSPSTTTTTTTTTAISSKAGDQTETTTKRIGFSGFKINNSQTSSIQKSRSTKQNATTTTTNSLSRSAFGHFDNDHINTSDKPKVELIDTIEGNIATGKDSDNGNKRPLVIPVPKNQTLVKSSRKKEAGSDNDSTKDKRGDSESVANNKDKDVRKSHNSYGLQIMSNSSKNKKPKTTDKNQSSQVLSTKPSTSTSKPIPKKSFTQDNDNNEDGEETLRNKAIQSLLSNSDEDESSNPNRTAVISTESNSTRLEERERKAYHASIGELPDETTLEGYSEVPIEDFGAALLRGMGWNEDQDEATNGAGQTHNVDPFAPRQSFLGLGAKPMPPHLLEKKSRRSSPATQPSHHRQQHR</sequence>
<feature type="compositionally biased region" description="Basic residues" evidence="4">
    <location>
        <begin position="1"/>
        <end position="15"/>
    </location>
</feature>
<keyword evidence="3" id="KW-0539">Nucleus</keyword>
<feature type="compositionally biased region" description="Basic and acidic residues" evidence="4">
    <location>
        <begin position="146"/>
        <end position="176"/>
    </location>
</feature>
<feature type="compositionally biased region" description="Basic and acidic residues" evidence="4">
    <location>
        <begin position="93"/>
        <end position="108"/>
    </location>
</feature>
<evidence type="ECO:0000313" key="6">
    <source>
        <dbReference type="EMBL" id="KAJ1910603.1"/>
    </source>
</evidence>
<keyword evidence="7" id="KW-1185">Reference proteome</keyword>
<feature type="region of interest" description="Disordered" evidence="4">
    <location>
        <begin position="317"/>
        <end position="375"/>
    </location>
</feature>
<comment type="subcellular location">
    <subcellularLocation>
        <location evidence="1">Nucleus</location>
    </subcellularLocation>
</comment>
<dbReference type="PANTHER" id="PTHR15818:SF2">
    <property type="entry name" value="G-PATCH DOMAIN AND KOW MOTIFS-CONTAINING PROTEIN"/>
    <property type="match status" value="1"/>
</dbReference>
<feature type="compositionally biased region" description="Polar residues" evidence="4">
    <location>
        <begin position="36"/>
        <end position="47"/>
    </location>
</feature>
<feature type="compositionally biased region" description="Low complexity" evidence="4">
    <location>
        <begin position="208"/>
        <end position="223"/>
    </location>
</feature>
<dbReference type="PANTHER" id="PTHR15818">
    <property type="entry name" value="G PATCH AND KOW-CONTAINING"/>
    <property type="match status" value="1"/>
</dbReference>
<evidence type="ECO:0000256" key="1">
    <source>
        <dbReference type="ARBA" id="ARBA00004123"/>
    </source>
</evidence>
<dbReference type="Pfam" id="PF12656">
    <property type="entry name" value="G-patch_2"/>
    <property type="match status" value="1"/>
</dbReference>
<feature type="compositionally biased region" description="Polar residues" evidence="4">
    <location>
        <begin position="58"/>
        <end position="69"/>
    </location>
</feature>
<protein>
    <recommendedName>
        <fullName evidence="5">Spp2/MOS2 G-patch domain-containing protein</fullName>
    </recommendedName>
</protein>
<feature type="compositionally biased region" description="Low complexity" evidence="4">
    <location>
        <begin position="73"/>
        <end position="89"/>
    </location>
</feature>
<evidence type="ECO:0000259" key="5">
    <source>
        <dbReference type="Pfam" id="PF12656"/>
    </source>
</evidence>
<dbReference type="OrthoDB" id="5577072at2759"/>
<dbReference type="GO" id="GO:0000398">
    <property type="term" value="P:mRNA splicing, via spliceosome"/>
    <property type="evidence" value="ECO:0007669"/>
    <property type="project" value="InterPro"/>
</dbReference>
<evidence type="ECO:0000256" key="3">
    <source>
        <dbReference type="ARBA" id="ARBA00023242"/>
    </source>
</evidence>
<gene>
    <name evidence="6" type="ORF">H4219_006169</name>
</gene>
<feature type="domain" description="Spp2/MOS2 G-patch" evidence="5">
    <location>
        <begin position="289"/>
        <end position="349"/>
    </location>
</feature>
<organism evidence="6 7">
    <name type="scientific">Mycoemilia scoparia</name>
    <dbReference type="NCBI Taxonomy" id="417184"/>
    <lineage>
        <taxon>Eukaryota</taxon>
        <taxon>Fungi</taxon>
        <taxon>Fungi incertae sedis</taxon>
        <taxon>Zoopagomycota</taxon>
        <taxon>Kickxellomycotina</taxon>
        <taxon>Kickxellomycetes</taxon>
        <taxon>Kickxellales</taxon>
        <taxon>Kickxellaceae</taxon>
        <taxon>Mycoemilia</taxon>
    </lineage>
</organism>
<comment type="similarity">
    <text evidence="2">Belongs to the SPP2 family.</text>
</comment>
<feature type="compositionally biased region" description="Polar residues" evidence="4">
    <location>
        <begin position="258"/>
        <end position="271"/>
    </location>
</feature>
<evidence type="ECO:0000256" key="4">
    <source>
        <dbReference type="SAM" id="MobiDB-lite"/>
    </source>
</evidence>
<accession>A0A9W8DI97</accession>
<feature type="region of interest" description="Disordered" evidence="4">
    <location>
        <begin position="1"/>
        <end position="287"/>
    </location>
</feature>